<dbReference type="PANTHER" id="PTHR47266">
    <property type="entry name" value="ENDONUCLEASE-RELATED"/>
    <property type="match status" value="1"/>
</dbReference>
<accession>A0A232EFH9</accession>
<dbReference type="Proteomes" id="UP000215335">
    <property type="component" value="Unassembled WGS sequence"/>
</dbReference>
<name>A0A232EFH9_9HYME</name>
<evidence type="ECO:0000313" key="2">
    <source>
        <dbReference type="EMBL" id="OXU17097.1"/>
    </source>
</evidence>
<dbReference type="EMBL" id="NNAY01005022">
    <property type="protein sequence ID" value="OXU17097.1"/>
    <property type="molecule type" value="Genomic_DNA"/>
</dbReference>
<feature type="region of interest" description="Disordered" evidence="1">
    <location>
        <begin position="233"/>
        <end position="269"/>
    </location>
</feature>
<dbReference type="Gene3D" id="3.30.420.10">
    <property type="entry name" value="Ribonuclease H-like superfamily/Ribonuclease H"/>
    <property type="match status" value="2"/>
</dbReference>
<dbReference type="InterPro" id="IPR052160">
    <property type="entry name" value="Gypsy_RT_Integrase-like"/>
</dbReference>
<dbReference type="STRING" id="543379.A0A232EFH9"/>
<dbReference type="InterPro" id="IPR012337">
    <property type="entry name" value="RNaseH-like_sf"/>
</dbReference>
<protein>
    <recommendedName>
        <fullName evidence="4">Integrase catalytic domain-containing protein</fullName>
    </recommendedName>
</protein>
<keyword evidence="3" id="KW-1185">Reference proteome</keyword>
<gene>
    <name evidence="2" type="ORF">TSAR_014410</name>
</gene>
<dbReference type="GO" id="GO:0003676">
    <property type="term" value="F:nucleic acid binding"/>
    <property type="evidence" value="ECO:0007669"/>
    <property type="project" value="InterPro"/>
</dbReference>
<feature type="compositionally biased region" description="Basic and acidic residues" evidence="1">
    <location>
        <begin position="233"/>
        <end position="243"/>
    </location>
</feature>
<evidence type="ECO:0000256" key="1">
    <source>
        <dbReference type="SAM" id="MobiDB-lite"/>
    </source>
</evidence>
<dbReference type="AlphaFoldDB" id="A0A232EFH9"/>
<dbReference type="InterPro" id="IPR036397">
    <property type="entry name" value="RNaseH_sf"/>
</dbReference>
<evidence type="ECO:0008006" key="4">
    <source>
        <dbReference type="Google" id="ProtNLM"/>
    </source>
</evidence>
<comment type="caution">
    <text evidence="2">The sequence shown here is derived from an EMBL/GenBank/DDBJ whole genome shotgun (WGS) entry which is preliminary data.</text>
</comment>
<sequence length="269" mass="30935">MYRDVSNFVCACAVCQQCKVEQLLPARLMGKRNIHGPWEVVASDIMGPFPRSTKGYCYVLIFMDSFTRWIEVVPIRKADEHYTIPSYHAQANLVEQVNRTFKTLVTSFIENEHKNWDKFIPLKSLRALALPSSIWNDIQLRRTILNGQKTSRSGSSRTACAEQVEFKIIDLVWKRNRILSSAVQGINAKLAPKYAEPFKITARLGQDVYRLEERAGEVFEKIHVVDLKRYLDGEEPPTEKDLQEETTIENAQSNDHVVNVDAPRKRSRP</sequence>
<dbReference type="OrthoDB" id="7697376at2759"/>
<reference evidence="2 3" key="1">
    <citation type="journal article" date="2017" name="Curr. Biol.">
        <title>The Evolution of Venom by Co-option of Single-Copy Genes.</title>
        <authorList>
            <person name="Martinson E.O."/>
            <person name="Mrinalini"/>
            <person name="Kelkar Y.D."/>
            <person name="Chang C.H."/>
            <person name="Werren J.H."/>
        </authorList>
    </citation>
    <scope>NUCLEOTIDE SEQUENCE [LARGE SCALE GENOMIC DNA]</scope>
    <source>
        <strain evidence="2 3">Alberta</strain>
        <tissue evidence="2">Whole body</tissue>
    </source>
</reference>
<dbReference type="SUPFAM" id="SSF53098">
    <property type="entry name" value="Ribonuclease H-like"/>
    <property type="match status" value="1"/>
</dbReference>
<proteinExistence type="predicted"/>
<organism evidence="2 3">
    <name type="scientific">Trichomalopsis sarcophagae</name>
    <dbReference type="NCBI Taxonomy" id="543379"/>
    <lineage>
        <taxon>Eukaryota</taxon>
        <taxon>Metazoa</taxon>
        <taxon>Ecdysozoa</taxon>
        <taxon>Arthropoda</taxon>
        <taxon>Hexapoda</taxon>
        <taxon>Insecta</taxon>
        <taxon>Pterygota</taxon>
        <taxon>Neoptera</taxon>
        <taxon>Endopterygota</taxon>
        <taxon>Hymenoptera</taxon>
        <taxon>Apocrita</taxon>
        <taxon>Proctotrupomorpha</taxon>
        <taxon>Chalcidoidea</taxon>
        <taxon>Pteromalidae</taxon>
        <taxon>Pteromalinae</taxon>
        <taxon>Trichomalopsis</taxon>
    </lineage>
</organism>
<evidence type="ECO:0000313" key="3">
    <source>
        <dbReference type="Proteomes" id="UP000215335"/>
    </source>
</evidence>